<proteinExistence type="predicted"/>
<dbReference type="AlphaFoldDB" id="X0XBN7"/>
<protein>
    <submittedName>
        <fullName evidence="1">Uncharacterized protein</fullName>
    </submittedName>
</protein>
<accession>X0XBN7</accession>
<comment type="caution">
    <text evidence="1">The sequence shown here is derived from an EMBL/GenBank/DDBJ whole genome shotgun (WGS) entry which is preliminary data.</text>
</comment>
<name>X0XBN7_9ZZZZ</name>
<gene>
    <name evidence="1" type="ORF">S01H1_63098</name>
</gene>
<reference evidence="1" key="1">
    <citation type="journal article" date="2014" name="Front. Microbiol.">
        <title>High frequency of phylogenetically diverse reductive dehalogenase-homologous genes in deep subseafloor sedimentary metagenomes.</title>
        <authorList>
            <person name="Kawai M."/>
            <person name="Futagami T."/>
            <person name="Toyoda A."/>
            <person name="Takaki Y."/>
            <person name="Nishi S."/>
            <person name="Hori S."/>
            <person name="Arai W."/>
            <person name="Tsubouchi T."/>
            <person name="Morono Y."/>
            <person name="Uchiyama I."/>
            <person name="Ito T."/>
            <person name="Fujiyama A."/>
            <person name="Inagaki F."/>
            <person name="Takami H."/>
        </authorList>
    </citation>
    <scope>NUCLEOTIDE SEQUENCE</scope>
    <source>
        <strain evidence="1">Expedition CK06-06</strain>
    </source>
</reference>
<sequence>MEVTTMVDKEEKEKFPYRSDYNHLIKGKTISRRGRWWTAVLLVQSVDNAEKRTVVIQRWQKRNRADPDAEGKMSSYWAQAKSFNLNSTKPWAVLKETVDDWLSTNDWK</sequence>
<organism evidence="1">
    <name type="scientific">marine sediment metagenome</name>
    <dbReference type="NCBI Taxonomy" id="412755"/>
    <lineage>
        <taxon>unclassified sequences</taxon>
        <taxon>metagenomes</taxon>
        <taxon>ecological metagenomes</taxon>
    </lineage>
</organism>
<dbReference type="EMBL" id="BARS01041496">
    <property type="protein sequence ID" value="GAG32847.1"/>
    <property type="molecule type" value="Genomic_DNA"/>
</dbReference>
<evidence type="ECO:0000313" key="1">
    <source>
        <dbReference type="EMBL" id="GAG32847.1"/>
    </source>
</evidence>